<feature type="domain" description="G-protein coupled receptors family 1 profile" evidence="9">
    <location>
        <begin position="53"/>
        <end position="304"/>
    </location>
</feature>
<dbReference type="SUPFAM" id="SSF81321">
    <property type="entry name" value="Family A G protein-coupled receptor-like"/>
    <property type="match status" value="1"/>
</dbReference>
<comment type="subcellular location">
    <subcellularLocation>
        <location evidence="1">Membrane</location>
        <topology evidence="1">Multi-pass membrane protein</topology>
    </subcellularLocation>
</comment>
<dbReference type="PANTHER" id="PTHR24240">
    <property type="entry name" value="OPSIN"/>
    <property type="match status" value="1"/>
</dbReference>
<feature type="transmembrane region" description="Helical" evidence="8">
    <location>
        <begin position="153"/>
        <end position="173"/>
    </location>
</feature>
<accession>A0A673XLM3</accession>
<dbReference type="AlphaFoldDB" id="A0A673XLM3"/>
<dbReference type="Pfam" id="PF00001">
    <property type="entry name" value="7tm_1"/>
    <property type="match status" value="1"/>
</dbReference>
<keyword evidence="6" id="KW-0675">Receptor</keyword>
<evidence type="ECO:0000313" key="11">
    <source>
        <dbReference type="Proteomes" id="UP000472277"/>
    </source>
</evidence>
<dbReference type="GO" id="GO:0004930">
    <property type="term" value="F:G protein-coupled receptor activity"/>
    <property type="evidence" value="ECO:0007669"/>
    <property type="project" value="UniProtKB-KW"/>
</dbReference>
<feature type="transmembrane region" description="Helical" evidence="8">
    <location>
        <begin position="203"/>
        <end position="230"/>
    </location>
</feature>
<keyword evidence="4" id="KW-0297">G-protein coupled receptor</keyword>
<dbReference type="Gene3D" id="1.20.1070.10">
    <property type="entry name" value="Rhodopsin 7-helix transmembrane proteins"/>
    <property type="match status" value="1"/>
</dbReference>
<dbReference type="FunCoup" id="A0A673XLM3">
    <property type="interactions" value="8"/>
</dbReference>
<organism evidence="10 11">
    <name type="scientific">Salmo trutta</name>
    <name type="common">Brown trout</name>
    <dbReference type="NCBI Taxonomy" id="8032"/>
    <lineage>
        <taxon>Eukaryota</taxon>
        <taxon>Metazoa</taxon>
        <taxon>Chordata</taxon>
        <taxon>Craniata</taxon>
        <taxon>Vertebrata</taxon>
        <taxon>Euteleostomi</taxon>
        <taxon>Actinopterygii</taxon>
        <taxon>Neopterygii</taxon>
        <taxon>Teleostei</taxon>
        <taxon>Protacanthopterygii</taxon>
        <taxon>Salmoniformes</taxon>
        <taxon>Salmonidae</taxon>
        <taxon>Salmoninae</taxon>
        <taxon>Salmo</taxon>
    </lineage>
</organism>
<evidence type="ECO:0000256" key="5">
    <source>
        <dbReference type="ARBA" id="ARBA00023136"/>
    </source>
</evidence>
<evidence type="ECO:0000256" key="6">
    <source>
        <dbReference type="ARBA" id="ARBA00023170"/>
    </source>
</evidence>
<dbReference type="Ensembl" id="ENSSTUT00000022403.1">
    <property type="protein sequence ID" value="ENSSTUP00000021311.1"/>
    <property type="gene ID" value="ENSSTUG00000009409.1"/>
</dbReference>
<evidence type="ECO:0000256" key="2">
    <source>
        <dbReference type="ARBA" id="ARBA00022692"/>
    </source>
</evidence>
<name>A0A673XLM3_SALTR</name>
<protein>
    <submittedName>
        <fullName evidence="10">Opsin 8, group member a</fullName>
    </submittedName>
</protein>
<dbReference type="GeneTree" id="ENSGT01120000271854"/>
<feature type="transmembrane region" description="Helical" evidence="8">
    <location>
        <begin position="251"/>
        <end position="275"/>
    </location>
</feature>
<dbReference type="FunFam" id="1.20.1070.10:FF:000219">
    <property type="entry name" value="Opsin 5-like 2"/>
    <property type="match status" value="1"/>
</dbReference>
<keyword evidence="3 8" id="KW-1133">Transmembrane helix</keyword>
<feature type="transmembrane region" description="Helical" evidence="8">
    <location>
        <begin position="281"/>
        <end position="307"/>
    </location>
</feature>
<feature type="transmembrane region" description="Helical" evidence="8">
    <location>
        <begin position="75"/>
        <end position="98"/>
    </location>
</feature>
<evidence type="ECO:0000259" key="9">
    <source>
        <dbReference type="PROSITE" id="PS50262"/>
    </source>
</evidence>
<evidence type="ECO:0000256" key="1">
    <source>
        <dbReference type="ARBA" id="ARBA00004141"/>
    </source>
</evidence>
<keyword evidence="2 8" id="KW-0812">Transmembrane</keyword>
<dbReference type="InterPro" id="IPR017452">
    <property type="entry name" value="GPCR_Rhodpsn_7TM"/>
</dbReference>
<evidence type="ECO:0000256" key="3">
    <source>
        <dbReference type="ARBA" id="ARBA00022989"/>
    </source>
</evidence>
<evidence type="ECO:0000313" key="10">
    <source>
        <dbReference type="Ensembl" id="ENSSTUP00000021311.1"/>
    </source>
</evidence>
<evidence type="ECO:0000256" key="7">
    <source>
        <dbReference type="ARBA" id="ARBA00023224"/>
    </source>
</evidence>
<dbReference type="Proteomes" id="UP000472277">
    <property type="component" value="Chromosome 1"/>
</dbReference>
<sequence>MRLDAGGFPSNSLSFALQTPSKSLNSQTVDLGKMSTSPHFLSTVGWSVLSVLGNAAVLVTSALRPTHLKAPELLTVNLAVTDIGMALSMYPLSIASLFNHAWIGGDSSCLYYGLMGMIFSTASIVTLAVMGLVRYLVTGNPPRTGNKFQRQTITMVISLIWLYSGLWAVFPLLGWGGYGPEPFGVACSVDWASYQDSLNHSTFIMSLSIFCTFIPCLLILFSYSGIAWKLHKAYQSIQNGNFNYGHIERKMAVLISSGFIVAWSPYVVLSFWYMFQGKASLAPLVSLLPCLFAKGSTAYNPFIYYIFRRSFRLQLRQLRGLICCSVTLYFKPTDIMHYNAVIKNCKMYHKHVLAKYQLQRLLDESCLDTSHIILYVS</sequence>
<reference evidence="10" key="1">
    <citation type="submission" date="2021-04" db="EMBL/GenBank/DDBJ databases">
        <authorList>
            <consortium name="Wellcome Sanger Institute Data Sharing"/>
        </authorList>
    </citation>
    <scope>NUCLEOTIDE SEQUENCE [LARGE SCALE GENOMIC DNA]</scope>
</reference>
<keyword evidence="7" id="KW-0807">Transducer</keyword>
<feature type="transmembrane region" description="Helical" evidence="8">
    <location>
        <begin position="44"/>
        <end position="63"/>
    </location>
</feature>
<evidence type="ECO:0000256" key="4">
    <source>
        <dbReference type="ARBA" id="ARBA00023040"/>
    </source>
</evidence>
<keyword evidence="11" id="KW-1185">Reference proteome</keyword>
<dbReference type="InterPro" id="IPR000276">
    <property type="entry name" value="GPCR_Rhodpsn"/>
</dbReference>
<dbReference type="PROSITE" id="PS50262">
    <property type="entry name" value="G_PROTEIN_RECEP_F1_2"/>
    <property type="match status" value="1"/>
</dbReference>
<dbReference type="InterPro" id="IPR050125">
    <property type="entry name" value="GPCR_opsins"/>
</dbReference>
<reference evidence="10" key="3">
    <citation type="submission" date="2025-09" db="UniProtKB">
        <authorList>
            <consortium name="Ensembl"/>
        </authorList>
    </citation>
    <scope>IDENTIFICATION</scope>
</reference>
<dbReference type="GO" id="GO:0016020">
    <property type="term" value="C:membrane"/>
    <property type="evidence" value="ECO:0007669"/>
    <property type="project" value="UniProtKB-SubCell"/>
</dbReference>
<feature type="transmembrane region" description="Helical" evidence="8">
    <location>
        <begin position="110"/>
        <end position="133"/>
    </location>
</feature>
<evidence type="ECO:0000256" key="8">
    <source>
        <dbReference type="SAM" id="Phobius"/>
    </source>
</evidence>
<gene>
    <name evidence="10" type="primary">LOC115203850</name>
</gene>
<keyword evidence="5 8" id="KW-0472">Membrane</keyword>
<reference evidence="10" key="2">
    <citation type="submission" date="2025-08" db="UniProtKB">
        <authorList>
            <consortium name="Ensembl"/>
        </authorList>
    </citation>
    <scope>IDENTIFICATION</scope>
</reference>
<dbReference type="InParanoid" id="A0A673XLM3"/>
<dbReference type="PRINTS" id="PR00237">
    <property type="entry name" value="GPCRRHODOPSN"/>
</dbReference>
<proteinExistence type="predicted"/>